<accession>A0AAD9Y078</accession>
<dbReference type="InterPro" id="IPR020568">
    <property type="entry name" value="Ribosomal_Su5_D2-typ_SF"/>
</dbReference>
<name>A0AAD9Y078_COLKA</name>
<dbReference type="GO" id="GO:0140664">
    <property type="term" value="F:ATP-dependent DNA damage sensor activity"/>
    <property type="evidence" value="ECO:0007669"/>
    <property type="project" value="InterPro"/>
</dbReference>
<keyword evidence="2" id="KW-0227">DNA damage</keyword>
<dbReference type="SUPFAM" id="SSF55874">
    <property type="entry name" value="ATPase domain of HSP90 chaperone/DNA topoisomerase II/histidine kinase"/>
    <property type="match status" value="1"/>
</dbReference>
<dbReference type="InterPro" id="IPR014721">
    <property type="entry name" value="Ribsml_uS5_D2-typ_fold_subgr"/>
</dbReference>
<evidence type="ECO:0000313" key="8">
    <source>
        <dbReference type="Proteomes" id="UP001281614"/>
    </source>
</evidence>
<evidence type="ECO:0000256" key="1">
    <source>
        <dbReference type="ARBA" id="ARBA00006082"/>
    </source>
</evidence>
<dbReference type="GO" id="GO:0000710">
    <property type="term" value="P:meiotic mismatch repair"/>
    <property type="evidence" value="ECO:0007669"/>
    <property type="project" value="UniProtKB-ARBA"/>
</dbReference>
<dbReference type="Gene3D" id="3.30.230.10">
    <property type="match status" value="1"/>
</dbReference>
<feature type="region of interest" description="Disordered" evidence="4">
    <location>
        <begin position="614"/>
        <end position="636"/>
    </location>
</feature>
<proteinExistence type="inferred from homology"/>
<feature type="compositionally biased region" description="Acidic residues" evidence="4">
    <location>
        <begin position="494"/>
        <end position="503"/>
    </location>
</feature>
<evidence type="ECO:0000259" key="5">
    <source>
        <dbReference type="SMART" id="SM00853"/>
    </source>
</evidence>
<dbReference type="InterPro" id="IPR014762">
    <property type="entry name" value="DNA_mismatch_repair_CS"/>
</dbReference>
<dbReference type="InterPro" id="IPR013507">
    <property type="entry name" value="DNA_mismatch_S5_2-like"/>
</dbReference>
<dbReference type="InterPro" id="IPR002099">
    <property type="entry name" value="MutL/Mlh/PMS"/>
</dbReference>
<feature type="compositionally biased region" description="Polar residues" evidence="4">
    <location>
        <begin position="670"/>
        <end position="680"/>
    </location>
</feature>
<reference evidence="7" key="1">
    <citation type="submission" date="2023-02" db="EMBL/GenBank/DDBJ databases">
        <title>Colletotrichum kahawae CIFC_Que2 genome sequencing and assembly.</title>
        <authorList>
            <person name="Baroncelli R."/>
        </authorList>
    </citation>
    <scope>NUCLEOTIDE SEQUENCE</scope>
    <source>
        <strain evidence="7">CIFC_Que2</strain>
    </source>
</reference>
<evidence type="ECO:0000313" key="7">
    <source>
        <dbReference type="EMBL" id="KAK2730698.1"/>
    </source>
</evidence>
<comment type="caution">
    <text evidence="7">The sequence shown here is derived from an EMBL/GenBank/DDBJ whole genome shotgun (WGS) entry which is preliminary data.</text>
</comment>
<feature type="compositionally biased region" description="Basic and acidic residues" evidence="4">
    <location>
        <begin position="458"/>
        <end position="476"/>
    </location>
</feature>
<dbReference type="SUPFAM" id="SSF54211">
    <property type="entry name" value="Ribosomal protein S5 domain 2-like"/>
    <property type="match status" value="1"/>
</dbReference>
<evidence type="ECO:0000256" key="3">
    <source>
        <dbReference type="ARBA" id="ARBA00070941"/>
    </source>
</evidence>
<dbReference type="Gene3D" id="3.30.565.10">
    <property type="entry name" value="Histidine kinase-like ATPase, C-terminal domain"/>
    <property type="match status" value="1"/>
</dbReference>
<dbReference type="PANTHER" id="PTHR10073">
    <property type="entry name" value="DNA MISMATCH REPAIR PROTEIN MLH, PMS, MUTL"/>
    <property type="match status" value="1"/>
</dbReference>
<dbReference type="CDD" id="cd03484">
    <property type="entry name" value="MutL_Trans_hPMS_2_like"/>
    <property type="match status" value="1"/>
</dbReference>
<feature type="compositionally biased region" description="Basic and acidic residues" evidence="4">
    <location>
        <begin position="519"/>
        <end position="540"/>
    </location>
</feature>
<dbReference type="FunFam" id="3.30.1370.100:FF:000001">
    <property type="entry name" value="Mismatch repair endonuclease pms1, putative"/>
    <property type="match status" value="1"/>
</dbReference>
<dbReference type="SUPFAM" id="SSF118116">
    <property type="entry name" value="DNA mismatch repair protein MutL"/>
    <property type="match status" value="1"/>
</dbReference>
<dbReference type="InterPro" id="IPR014790">
    <property type="entry name" value="MutL_C"/>
</dbReference>
<dbReference type="InterPro" id="IPR042120">
    <property type="entry name" value="MutL_C_dimsub"/>
</dbReference>
<dbReference type="FunFam" id="3.30.565.10:FF:000014">
    <property type="entry name" value="Mismatch repair endonuclease pms1, putative"/>
    <property type="match status" value="1"/>
</dbReference>
<dbReference type="PROSITE" id="PS00058">
    <property type="entry name" value="DNA_MISMATCH_REPAIR_1"/>
    <property type="match status" value="1"/>
</dbReference>
<feature type="compositionally biased region" description="Basic and acidic residues" evidence="4">
    <location>
        <begin position="614"/>
        <end position="624"/>
    </location>
</feature>
<sequence length="1050" mass="115020">MATIKPIEGRTVHQIQSGQVIVDLCSVVKELVENSIDAGASSIDVRFKNQGLDSIEVQDNGSGISHDDYDTIALKHYTSKLSTYSDLATLETFGFRGEALSSLCALSRFSIVTCLAKDVPKGTKLEFEISGKLGTTSVIAAQKGTNVIIENLFYNLPVRRRELERNIKREWNKVISLLNQYACIQSGVKFTVSQQPSKGKRIVLFSTKGNPTTRENLVNIFGAKTMMVLVKLDMTLDFEPTVGRGVKNSQRNEQVSTEVRVQGYVSRPAHGEGRQTPDRQMFFVNGRPCGLPQFAKVFNEVYKAYNSSQSPFIFADIQLDTHLYDVNVSPDKRTILLHDQNRMLENLREALAALFRSQDYSIPVAQSSTQKLHRGTQATAIDTEVEGESKGTQTEANTKKPRFTASEPRPAIRNHDSSSEDEHDGSPPRSKQVRRTRATQQKKLSPADLQSQSLMSRWVERTAKDSGEAGEPRSNKGADAGISTTHGEPGASQGEDEVAEEPPESQAKESDSTPADTMETPRRVLDFRARLAELDERGDPEAPSEDVSSTSEGGKASDQAEIPAITPIRTPVDNSMPTATPRISKRHASDVATIIIGGSTVVGSAEIHAKKLKLDQGTGHEKSPNKPTIIGSSFGSRLTQISSANRSRDDAEKANDSLQDLDKIGAATDVGSQVNDSDLPSSFRESHSSEAMETDSFVEELPCTPGERCSQIVAPSFKSPRFDNGSAPDQSVATEHQPEEDGLERAGASSKRPSALKAGVKRKDATIQHEQSVNINEEGLHTQMRLWASEMKRANQRRNGILDASGFKSQDAEEVLSLIITKADFGNMTIVGQFNLGFIIAVRHASGKGDGGGSSSDDELFIIDQHASDEKYNFERLQSTTVLQSQRLVHPKQLELTALEEEIVMENIAALNTNGFQVDVDRSGNQPVGLRCKLLALPLSHGTTFTLSDLEELISLLGDHQSGEGASAPRPSKVRSMFAMRACRSSVMIGRALAHQQMEKLVRHMGELDKPWNCPHGRPTMRHLSGLGSWDEMGWKERKSGVDWATYARG</sequence>
<dbReference type="InterPro" id="IPR037198">
    <property type="entry name" value="MutL_C_sf"/>
</dbReference>
<feature type="domain" description="DNA mismatch repair protein S5" evidence="6">
    <location>
        <begin position="217"/>
        <end position="356"/>
    </location>
</feature>
<dbReference type="GO" id="GO:0016887">
    <property type="term" value="F:ATP hydrolysis activity"/>
    <property type="evidence" value="ECO:0007669"/>
    <property type="project" value="InterPro"/>
</dbReference>
<comment type="similarity">
    <text evidence="1">Belongs to the DNA mismatch repair MutL/HexB family.</text>
</comment>
<dbReference type="GO" id="GO:0005524">
    <property type="term" value="F:ATP binding"/>
    <property type="evidence" value="ECO:0007669"/>
    <property type="project" value="InterPro"/>
</dbReference>
<evidence type="ECO:0000256" key="2">
    <source>
        <dbReference type="ARBA" id="ARBA00022763"/>
    </source>
</evidence>
<feature type="region of interest" description="Disordered" evidence="4">
    <location>
        <begin position="365"/>
        <end position="585"/>
    </location>
</feature>
<dbReference type="InterPro" id="IPR042121">
    <property type="entry name" value="MutL_C_regsub"/>
</dbReference>
<protein>
    <recommendedName>
        <fullName evidence="3">DNA mismatch repair protein PMS1</fullName>
    </recommendedName>
</protein>
<feature type="region of interest" description="Disordered" evidence="4">
    <location>
        <begin position="666"/>
        <end position="702"/>
    </location>
</feature>
<dbReference type="Proteomes" id="UP001281614">
    <property type="component" value="Unassembled WGS sequence"/>
</dbReference>
<dbReference type="Pfam" id="PF01119">
    <property type="entry name" value="DNA_mis_repair"/>
    <property type="match status" value="1"/>
</dbReference>
<organism evidence="7 8">
    <name type="scientific">Colletotrichum kahawae</name>
    <name type="common">Coffee berry disease fungus</name>
    <dbReference type="NCBI Taxonomy" id="34407"/>
    <lineage>
        <taxon>Eukaryota</taxon>
        <taxon>Fungi</taxon>
        <taxon>Dikarya</taxon>
        <taxon>Ascomycota</taxon>
        <taxon>Pezizomycotina</taxon>
        <taxon>Sordariomycetes</taxon>
        <taxon>Hypocreomycetidae</taxon>
        <taxon>Glomerellales</taxon>
        <taxon>Glomerellaceae</taxon>
        <taxon>Colletotrichum</taxon>
        <taxon>Colletotrichum gloeosporioides species complex</taxon>
    </lineage>
</organism>
<dbReference type="InterPro" id="IPR038973">
    <property type="entry name" value="MutL/Mlh/Pms-like"/>
</dbReference>
<feature type="domain" description="MutL C-terminal dimerisation" evidence="5">
    <location>
        <begin position="830"/>
        <end position="993"/>
    </location>
</feature>
<dbReference type="CDD" id="cd16926">
    <property type="entry name" value="HATPase_MutL-MLH-PMS-like"/>
    <property type="match status" value="1"/>
</dbReference>
<dbReference type="Pfam" id="PF08676">
    <property type="entry name" value="MutL_C"/>
    <property type="match status" value="1"/>
</dbReference>
<evidence type="ECO:0000259" key="6">
    <source>
        <dbReference type="SMART" id="SM01340"/>
    </source>
</evidence>
<feature type="compositionally biased region" description="Basic and acidic residues" evidence="4">
    <location>
        <begin position="413"/>
        <end position="426"/>
    </location>
</feature>
<dbReference type="EMBL" id="VYYT01000654">
    <property type="protein sequence ID" value="KAK2730698.1"/>
    <property type="molecule type" value="Genomic_DNA"/>
</dbReference>
<dbReference type="Gene3D" id="3.30.1540.20">
    <property type="entry name" value="MutL, C-terminal domain, dimerisation subdomain"/>
    <property type="match status" value="1"/>
</dbReference>
<evidence type="ECO:0000256" key="4">
    <source>
        <dbReference type="SAM" id="MobiDB-lite"/>
    </source>
</evidence>
<dbReference type="Pfam" id="PF13589">
    <property type="entry name" value="HATPase_c_3"/>
    <property type="match status" value="1"/>
</dbReference>
<dbReference type="SMART" id="SM01340">
    <property type="entry name" value="DNA_mis_repair"/>
    <property type="match status" value="1"/>
</dbReference>
<dbReference type="PANTHER" id="PTHR10073:SF52">
    <property type="entry name" value="MISMATCH REPAIR ENDONUCLEASE PMS2"/>
    <property type="match status" value="1"/>
</dbReference>
<dbReference type="GO" id="GO:0032389">
    <property type="term" value="C:MutLalpha complex"/>
    <property type="evidence" value="ECO:0007669"/>
    <property type="project" value="TreeGrafter"/>
</dbReference>
<feature type="compositionally biased region" description="Polar residues" evidence="4">
    <location>
        <begin position="365"/>
        <end position="380"/>
    </location>
</feature>
<dbReference type="NCBIfam" id="TIGR00585">
    <property type="entry name" value="mutl"/>
    <property type="match status" value="1"/>
</dbReference>
<feature type="region of interest" description="Disordered" evidence="4">
    <location>
        <begin position="716"/>
        <end position="767"/>
    </location>
</feature>
<dbReference type="FunFam" id="3.30.230.10:FF:000120">
    <property type="entry name" value="Mismatch repair endonuclease PMS2"/>
    <property type="match status" value="1"/>
</dbReference>
<dbReference type="GO" id="GO:0030983">
    <property type="term" value="F:mismatched DNA binding"/>
    <property type="evidence" value="ECO:0007669"/>
    <property type="project" value="InterPro"/>
</dbReference>
<dbReference type="InterPro" id="IPR036890">
    <property type="entry name" value="HATPase_C_sf"/>
</dbReference>
<dbReference type="Gene3D" id="3.30.1370.100">
    <property type="entry name" value="MutL, C-terminal domain, regulatory subdomain"/>
    <property type="match status" value="1"/>
</dbReference>
<feature type="compositionally biased region" description="Polar residues" evidence="4">
    <location>
        <begin position="438"/>
        <end position="455"/>
    </location>
</feature>
<dbReference type="AlphaFoldDB" id="A0AAD9Y078"/>
<dbReference type="SMART" id="SM00853">
    <property type="entry name" value="MutL_C"/>
    <property type="match status" value="1"/>
</dbReference>
<gene>
    <name evidence="7" type="ORF">CKAH01_09472</name>
</gene>
<keyword evidence="8" id="KW-1185">Reference proteome</keyword>